<sequence>MAISKQFLRAAAALCFASAAQAATPPVEATEDGARLAVPGTGCVLANHVWDRKATPPGYSQAVFYGTKDGRAVPGWRWNNPGKSAIVLAMPEIICGDKPWDAPLSWRKDFPFRAGETAPVVRFDIDLEATGVHNMAFSFWAVSKLPAVQKTISLEIMVWNVAAGQQPTGEKIGTVDAAGTTFDLYLKKDQGMVTGPDPFTWPLVQYVARKPVLSGTLDFAPFLDDLMKRQILVRGHYLTSFELGNEVTDGSGKAVIRSLEVSFPGPRK</sequence>
<dbReference type="InterPro" id="IPR013319">
    <property type="entry name" value="GH11/12"/>
</dbReference>
<evidence type="ECO:0000256" key="3">
    <source>
        <dbReference type="SAM" id="SignalP"/>
    </source>
</evidence>
<reference evidence="5" key="1">
    <citation type="journal article" date="2019" name="Int. J. Syst. Evol. Microbiol.">
        <title>The Global Catalogue of Microorganisms (GCM) 10K type strain sequencing project: providing services to taxonomists for standard genome sequencing and annotation.</title>
        <authorList>
            <consortium name="The Broad Institute Genomics Platform"/>
            <consortium name="The Broad Institute Genome Sequencing Center for Infectious Disease"/>
            <person name="Wu L."/>
            <person name="Ma J."/>
        </authorList>
    </citation>
    <scope>NUCLEOTIDE SEQUENCE [LARGE SCALE GENOMIC DNA]</scope>
    <source>
        <strain evidence="5">JCM 15089</strain>
    </source>
</reference>
<name>A0ABP3Q819_9PROT</name>
<proteinExistence type="inferred from homology"/>
<dbReference type="InterPro" id="IPR002594">
    <property type="entry name" value="GH12"/>
</dbReference>
<dbReference type="Pfam" id="PF01670">
    <property type="entry name" value="Glyco_hydro_12"/>
    <property type="match status" value="1"/>
</dbReference>
<dbReference type="PANTHER" id="PTHR34002">
    <property type="entry name" value="BLR1656 PROTEIN"/>
    <property type="match status" value="1"/>
</dbReference>
<dbReference type="EMBL" id="BAAADD010000011">
    <property type="protein sequence ID" value="GAA0585358.1"/>
    <property type="molecule type" value="Genomic_DNA"/>
</dbReference>
<gene>
    <name evidence="4" type="ORF">GCM10008942_37850</name>
</gene>
<protein>
    <recommendedName>
        <fullName evidence="6">Glycosyl hydrolase family 12</fullName>
    </recommendedName>
</protein>
<dbReference type="RefSeq" id="WP_166929298.1">
    <property type="nucleotide sequence ID" value="NZ_BAAADD010000011.1"/>
</dbReference>
<comment type="similarity">
    <text evidence="1 2">Belongs to the glycosyl hydrolase 12 (cellulase H) family.</text>
</comment>
<keyword evidence="2" id="KW-0326">Glycosidase</keyword>
<keyword evidence="2" id="KW-0119">Carbohydrate metabolism</keyword>
<evidence type="ECO:0000256" key="2">
    <source>
        <dbReference type="RuleBase" id="RU361163"/>
    </source>
</evidence>
<keyword evidence="2" id="KW-0378">Hydrolase</keyword>
<organism evidence="4 5">
    <name type="scientific">Rhizomicrobium electricum</name>
    <dbReference type="NCBI Taxonomy" id="480070"/>
    <lineage>
        <taxon>Bacteria</taxon>
        <taxon>Pseudomonadati</taxon>
        <taxon>Pseudomonadota</taxon>
        <taxon>Alphaproteobacteria</taxon>
        <taxon>Micropepsales</taxon>
        <taxon>Micropepsaceae</taxon>
        <taxon>Rhizomicrobium</taxon>
    </lineage>
</organism>
<keyword evidence="5" id="KW-1185">Reference proteome</keyword>
<keyword evidence="2" id="KW-0624">Polysaccharide degradation</keyword>
<evidence type="ECO:0000313" key="4">
    <source>
        <dbReference type="EMBL" id="GAA0585358.1"/>
    </source>
</evidence>
<dbReference type="Proteomes" id="UP001499951">
    <property type="component" value="Unassembled WGS sequence"/>
</dbReference>
<comment type="caution">
    <text evidence="4">The sequence shown here is derived from an EMBL/GenBank/DDBJ whole genome shotgun (WGS) entry which is preliminary data.</text>
</comment>
<dbReference type="InterPro" id="IPR013320">
    <property type="entry name" value="ConA-like_dom_sf"/>
</dbReference>
<dbReference type="Gene3D" id="2.60.120.180">
    <property type="match status" value="1"/>
</dbReference>
<evidence type="ECO:0000256" key="1">
    <source>
        <dbReference type="ARBA" id="ARBA00005519"/>
    </source>
</evidence>
<keyword evidence="3" id="KW-0732">Signal</keyword>
<evidence type="ECO:0000313" key="5">
    <source>
        <dbReference type="Proteomes" id="UP001499951"/>
    </source>
</evidence>
<dbReference type="SUPFAM" id="SSF49899">
    <property type="entry name" value="Concanavalin A-like lectins/glucanases"/>
    <property type="match status" value="1"/>
</dbReference>
<evidence type="ECO:0008006" key="6">
    <source>
        <dbReference type="Google" id="ProtNLM"/>
    </source>
</evidence>
<feature type="chain" id="PRO_5047163276" description="Glycosyl hydrolase family 12" evidence="3">
    <location>
        <begin position="23"/>
        <end position="268"/>
    </location>
</feature>
<accession>A0ABP3Q819</accession>
<feature type="signal peptide" evidence="3">
    <location>
        <begin position="1"/>
        <end position="22"/>
    </location>
</feature>
<dbReference type="PANTHER" id="PTHR34002:SF9">
    <property type="entry name" value="XYLOGLUCAN-SPECIFIC ENDO-BETA-1,4-GLUCANASE A"/>
    <property type="match status" value="1"/>
</dbReference>